<organism evidence="7 8">
    <name type="scientific">Acholeplasma oculi</name>
    <dbReference type="NCBI Taxonomy" id="35623"/>
    <lineage>
        <taxon>Bacteria</taxon>
        <taxon>Bacillati</taxon>
        <taxon>Mycoplasmatota</taxon>
        <taxon>Mollicutes</taxon>
        <taxon>Acholeplasmatales</taxon>
        <taxon>Acholeplasmataceae</taxon>
        <taxon>Acholeplasma</taxon>
    </lineage>
</organism>
<feature type="domain" description="Hydroxymethylglutaryl-coenzyme A synthase C-terminal" evidence="6">
    <location>
        <begin position="176"/>
        <end position="245"/>
    </location>
</feature>
<gene>
    <name evidence="7" type="primary">hmgS</name>
    <name evidence="7" type="ORF">Aocu_12420</name>
</gene>
<dbReference type="Proteomes" id="UP000032434">
    <property type="component" value="Chromosome 1"/>
</dbReference>
<dbReference type="InterPro" id="IPR013528">
    <property type="entry name" value="HMG_CoA_synth_N"/>
</dbReference>
<dbReference type="NCBIfam" id="TIGR01835">
    <property type="entry name" value="HMG-CoA-S_prok"/>
    <property type="match status" value="1"/>
</dbReference>
<dbReference type="GO" id="GO:0004421">
    <property type="term" value="F:hydroxymethylglutaryl-CoA synthase activity"/>
    <property type="evidence" value="ECO:0007669"/>
    <property type="project" value="InterPro"/>
</dbReference>
<evidence type="ECO:0000256" key="3">
    <source>
        <dbReference type="PIRSR" id="PIRSR611554-1"/>
    </source>
</evidence>
<feature type="active site" description="Proton donor/acceptor" evidence="3">
    <location>
        <position position="233"/>
    </location>
</feature>
<sequence>MKVGINKISFYVPKHYLDLNTLAKARGVNPLKYINGLYTEKMAIASEDEDIVTMAANATKNILTNEDIESIDLILFSTESGLDYSKAASTHLISLLGLKNKTRALELKQACYSATAALYFAKGHILQNPNSRVLVIASDISRYGLNSSGEPTQGAGAVSMIISRNPKIMVLNNQYGLYSEDVYDFWRPNGFDFACVDGKFSNETYKKLFLETFGSYKSQTNVDVNDFTAINFHIPYGKLALRSLQLVANEKEQPKLFENFDASIKYNKVVGNIYTGSLFLSLISLLDHAKLKAKDLIGLFSYGSGAVAEFFTGTIVPGYKKHIEKTLHKNIVKRRVKLSIAAYEKMIEPIGSFDQVLNHVTDGYFRLEKIENNQRFYVKTT</sequence>
<protein>
    <submittedName>
        <fullName evidence="7">Hydroxymethylglutaryl-CoA synthase</fullName>
    </submittedName>
</protein>
<keyword evidence="8" id="KW-1185">Reference proteome</keyword>
<dbReference type="PANTHER" id="PTHR43323:SF2">
    <property type="entry name" value="HYDROXYMETHYLGLUTARYL-COA SYNTHASE"/>
    <property type="match status" value="1"/>
</dbReference>
<dbReference type="GO" id="GO:0006084">
    <property type="term" value="P:acetyl-CoA metabolic process"/>
    <property type="evidence" value="ECO:0007669"/>
    <property type="project" value="InterPro"/>
</dbReference>
<evidence type="ECO:0000256" key="1">
    <source>
        <dbReference type="ARBA" id="ARBA00007061"/>
    </source>
</evidence>
<dbReference type="HOGENOM" id="CLU_008065_3_2_14"/>
<comment type="similarity">
    <text evidence="1">Belongs to the thiolase-like superfamily. HMG-CoA synthase family.</text>
</comment>
<dbReference type="OrthoDB" id="9769523at2"/>
<dbReference type="PANTHER" id="PTHR43323">
    <property type="entry name" value="3-HYDROXY-3-METHYLGLUTARYL COENZYME A SYNTHASE"/>
    <property type="match status" value="1"/>
</dbReference>
<proteinExistence type="inferred from homology"/>
<feature type="domain" description="Hydroxymethylglutaryl-coenzyme A synthase N-terminal" evidence="5">
    <location>
        <begin position="2"/>
        <end position="164"/>
    </location>
</feature>
<dbReference type="Pfam" id="PF01154">
    <property type="entry name" value="HMG_CoA_synt_N"/>
    <property type="match status" value="1"/>
</dbReference>
<dbReference type="EMBL" id="LK028559">
    <property type="protein sequence ID" value="CDR31315.1"/>
    <property type="molecule type" value="Genomic_DNA"/>
</dbReference>
<dbReference type="AlphaFoldDB" id="A0A061ABR9"/>
<evidence type="ECO:0000259" key="6">
    <source>
        <dbReference type="Pfam" id="PF08540"/>
    </source>
</evidence>
<dbReference type="SUPFAM" id="SSF53901">
    <property type="entry name" value="Thiolase-like"/>
    <property type="match status" value="2"/>
</dbReference>
<keyword evidence="2" id="KW-0808">Transferase</keyword>
<dbReference type="CDD" id="cd00827">
    <property type="entry name" value="init_cond_enzymes"/>
    <property type="match status" value="1"/>
</dbReference>
<name>A0A061ABR9_9MOLU</name>
<dbReference type="RefSeq" id="WP_045749745.1">
    <property type="nucleotide sequence ID" value="NZ_FUZK01000001.1"/>
</dbReference>
<dbReference type="STRING" id="35623.Aocu_12420"/>
<feature type="binding site" evidence="4">
    <location>
        <position position="272"/>
    </location>
    <ligand>
        <name>(3S)-3-hydroxy-3-methylglutaryl-CoA</name>
        <dbReference type="ChEBI" id="CHEBI:43074"/>
    </ligand>
</feature>
<evidence type="ECO:0000259" key="5">
    <source>
        <dbReference type="Pfam" id="PF01154"/>
    </source>
</evidence>
<dbReference type="InterPro" id="IPR013746">
    <property type="entry name" value="HMG_CoA_synt_C_dom"/>
</dbReference>
<feature type="binding site" evidence="4">
    <location>
        <position position="143"/>
    </location>
    <ligand>
        <name>(3S)-3-hydroxy-3-methylglutaryl-CoA</name>
        <dbReference type="ChEBI" id="CHEBI:43074"/>
    </ligand>
</feature>
<dbReference type="InterPro" id="IPR011554">
    <property type="entry name" value="HMG_CoA_synthase_prok"/>
</dbReference>
<dbReference type="PATRIC" id="fig|35623.3.peg.1242"/>
<dbReference type="Pfam" id="PF08540">
    <property type="entry name" value="HMG_CoA_synt_C"/>
    <property type="match status" value="2"/>
</dbReference>
<feature type="active site" description="Proton donor/acceptor" evidence="3">
    <location>
        <position position="79"/>
    </location>
</feature>
<dbReference type="Gene3D" id="3.40.47.10">
    <property type="match status" value="2"/>
</dbReference>
<accession>A0A061ABR9</accession>
<evidence type="ECO:0000256" key="2">
    <source>
        <dbReference type="ARBA" id="ARBA00022679"/>
    </source>
</evidence>
<evidence type="ECO:0000313" key="8">
    <source>
        <dbReference type="Proteomes" id="UP000032434"/>
    </source>
</evidence>
<dbReference type="InParanoid" id="A0A061ABR9"/>
<dbReference type="FunCoup" id="A0A061ABR9">
    <property type="interactions" value="82"/>
</dbReference>
<feature type="domain" description="Hydroxymethylglutaryl-coenzyme A synthase C-terminal" evidence="6">
    <location>
        <begin position="258"/>
        <end position="348"/>
    </location>
</feature>
<evidence type="ECO:0000313" key="7">
    <source>
        <dbReference type="EMBL" id="CDR31315.1"/>
    </source>
</evidence>
<dbReference type="InterPro" id="IPR016039">
    <property type="entry name" value="Thiolase-like"/>
</dbReference>
<reference evidence="8" key="1">
    <citation type="submission" date="2014-05" db="EMBL/GenBank/DDBJ databases">
        <authorList>
            <person name="Kube M."/>
        </authorList>
    </citation>
    <scope>NUCLEOTIDE SEQUENCE [LARGE SCALE GENOMIC DNA]</scope>
</reference>
<feature type="active site" description="Acyl-thioester intermediate" evidence="3">
    <location>
        <position position="111"/>
    </location>
</feature>
<evidence type="ECO:0000256" key="4">
    <source>
        <dbReference type="PIRSR" id="PIRSR611554-2"/>
    </source>
</evidence>
<dbReference type="KEGG" id="aoc:Aocu_12420"/>